<protein>
    <submittedName>
        <fullName evidence="2">START domain protein</fullName>
    </submittedName>
</protein>
<dbReference type="EMBL" id="KZ269986">
    <property type="protein sequence ID" value="OZC10502.1"/>
    <property type="molecule type" value="Genomic_DNA"/>
</dbReference>
<dbReference type="PANTHER" id="PTHR46121:SF3">
    <property type="entry name" value="STEROIDOGENIC ACUTE REGULATORY-LIKE PROTEIN 1"/>
    <property type="match status" value="1"/>
</dbReference>
<dbReference type="PANTHER" id="PTHR46121">
    <property type="entry name" value="STEROIDOGENIC ACUTE REGULATORY PROTEIN-LIKE"/>
    <property type="match status" value="1"/>
</dbReference>
<dbReference type="GO" id="GO:0005765">
    <property type="term" value="C:lysosomal membrane"/>
    <property type="evidence" value="ECO:0007669"/>
    <property type="project" value="TreeGrafter"/>
</dbReference>
<dbReference type="PROSITE" id="PS50848">
    <property type="entry name" value="START"/>
    <property type="match status" value="1"/>
</dbReference>
<dbReference type="InterPro" id="IPR002913">
    <property type="entry name" value="START_lipid-bd_dom"/>
</dbReference>
<accession>A0A238BZ18</accession>
<dbReference type="InterPro" id="IPR051869">
    <property type="entry name" value="STARD3"/>
</dbReference>
<dbReference type="GO" id="GO:0031902">
    <property type="term" value="C:late endosome membrane"/>
    <property type="evidence" value="ECO:0007669"/>
    <property type="project" value="TreeGrafter"/>
</dbReference>
<dbReference type="GO" id="GO:0008289">
    <property type="term" value="F:lipid binding"/>
    <property type="evidence" value="ECO:0007669"/>
    <property type="project" value="InterPro"/>
</dbReference>
<evidence type="ECO:0000313" key="3">
    <source>
        <dbReference type="Proteomes" id="UP000242913"/>
    </source>
</evidence>
<proteinExistence type="predicted"/>
<evidence type="ECO:0000259" key="1">
    <source>
        <dbReference type="PROSITE" id="PS50848"/>
    </source>
</evidence>
<keyword evidence="3" id="KW-1185">Reference proteome</keyword>
<sequence length="267" mass="30857">HFASHISINDTYRPKIELIKENVLAWNKWSKINMASVITSANIPNIIPSSDEKYAEGMRLANDALQDMLELVNMPDFESHEGWKRKSANKNDIVFSKYYALGKIFTMRTTFDFPLRPCFAEHWENFADITKYNKNISSIKIIDDLAPNMDVVYYAMKDFATIKGREFMMCRTFRSFGDEIIEAARSFDFMGAEHDPQKIRGHIILAGGRFRVCPEDSAKTVVDYVMCVDFKEKNIPKIIMDATMSTLIMQDAEFTRKQIEKLKQEAV</sequence>
<dbReference type="OrthoDB" id="74575at2759"/>
<evidence type="ECO:0000313" key="2">
    <source>
        <dbReference type="EMBL" id="OZC10502.1"/>
    </source>
</evidence>
<dbReference type="GO" id="GO:0140284">
    <property type="term" value="C:endoplasmic reticulum-endosome membrane contact site"/>
    <property type="evidence" value="ECO:0007669"/>
    <property type="project" value="TreeGrafter"/>
</dbReference>
<dbReference type="Gene3D" id="3.30.530.20">
    <property type="match status" value="1"/>
</dbReference>
<dbReference type="Proteomes" id="UP000242913">
    <property type="component" value="Unassembled WGS sequence"/>
</dbReference>
<dbReference type="CDD" id="cd00177">
    <property type="entry name" value="START"/>
    <property type="match status" value="1"/>
</dbReference>
<organism evidence="2 3">
    <name type="scientific">Onchocerca flexuosa</name>
    <dbReference type="NCBI Taxonomy" id="387005"/>
    <lineage>
        <taxon>Eukaryota</taxon>
        <taxon>Metazoa</taxon>
        <taxon>Ecdysozoa</taxon>
        <taxon>Nematoda</taxon>
        <taxon>Chromadorea</taxon>
        <taxon>Rhabditida</taxon>
        <taxon>Spirurina</taxon>
        <taxon>Spiruromorpha</taxon>
        <taxon>Filarioidea</taxon>
        <taxon>Onchocercidae</taxon>
        <taxon>Onchocerca</taxon>
    </lineage>
</organism>
<dbReference type="InterPro" id="IPR023393">
    <property type="entry name" value="START-like_dom_sf"/>
</dbReference>
<feature type="non-terminal residue" evidence="2">
    <location>
        <position position="1"/>
    </location>
</feature>
<dbReference type="SUPFAM" id="SSF55961">
    <property type="entry name" value="Bet v1-like"/>
    <property type="match status" value="1"/>
</dbReference>
<dbReference type="AlphaFoldDB" id="A0A238BZ18"/>
<dbReference type="GO" id="GO:0005789">
    <property type="term" value="C:endoplasmic reticulum membrane"/>
    <property type="evidence" value="ECO:0007669"/>
    <property type="project" value="TreeGrafter"/>
</dbReference>
<gene>
    <name evidence="2" type="ORF">X798_02546</name>
</gene>
<dbReference type="Pfam" id="PF01852">
    <property type="entry name" value="START"/>
    <property type="match status" value="1"/>
</dbReference>
<name>A0A238BZ18_9BILA</name>
<reference evidence="2 3" key="1">
    <citation type="submission" date="2015-12" db="EMBL/GenBank/DDBJ databases">
        <title>Draft genome of the nematode, Onchocerca flexuosa.</title>
        <authorList>
            <person name="Mitreva M."/>
        </authorList>
    </citation>
    <scope>NUCLEOTIDE SEQUENCE [LARGE SCALE GENOMIC DNA]</scope>
    <source>
        <strain evidence="2">Red Deer</strain>
    </source>
</reference>
<dbReference type="GO" id="GO:0099044">
    <property type="term" value="P:vesicle tethering to endoplasmic reticulum"/>
    <property type="evidence" value="ECO:0007669"/>
    <property type="project" value="TreeGrafter"/>
</dbReference>
<feature type="domain" description="START" evidence="1">
    <location>
        <begin position="81"/>
        <end position="264"/>
    </location>
</feature>